<reference evidence="4 5" key="1">
    <citation type="journal article" date="2017" name="Nat. Commun.">
        <title>Genome assembly with in vitro proximity ligation data and whole-genome triplication in lettuce.</title>
        <authorList>
            <person name="Reyes-Chin-Wo S."/>
            <person name="Wang Z."/>
            <person name="Yang X."/>
            <person name="Kozik A."/>
            <person name="Arikit S."/>
            <person name="Song C."/>
            <person name="Xia L."/>
            <person name="Froenicke L."/>
            <person name="Lavelle D.O."/>
            <person name="Truco M.J."/>
            <person name="Xia R."/>
            <person name="Zhu S."/>
            <person name="Xu C."/>
            <person name="Xu H."/>
            <person name="Xu X."/>
            <person name="Cox K."/>
            <person name="Korf I."/>
            <person name="Meyers B.C."/>
            <person name="Michelmore R.W."/>
        </authorList>
    </citation>
    <scope>NUCLEOTIDE SEQUENCE [LARGE SCALE GENOMIC DNA]</scope>
    <source>
        <strain evidence="5">cv. Salinas</strain>
        <tissue evidence="4">Seedlings</tissue>
    </source>
</reference>
<dbReference type="EMBL" id="NBSK02000008">
    <property type="protein sequence ID" value="KAJ0190096.1"/>
    <property type="molecule type" value="Genomic_DNA"/>
</dbReference>
<keyword evidence="3" id="KW-0378">Hydrolase</keyword>
<dbReference type="Gramene" id="rna-gnl|WGS:NBSK|LSAT_8X156200_mrna">
    <property type="protein sequence ID" value="cds-PLY63236.1"/>
    <property type="gene ID" value="gene-LSAT_8X156200"/>
</dbReference>
<dbReference type="GO" id="GO:0008233">
    <property type="term" value="F:peptidase activity"/>
    <property type="evidence" value="ECO:0007669"/>
    <property type="project" value="UniProtKB-KW"/>
</dbReference>
<dbReference type="PANTHER" id="PTHR11010:SF38">
    <property type="entry name" value="LYSOSOMAL PRO-X CARBOXYPEPTIDASE"/>
    <property type="match status" value="1"/>
</dbReference>
<gene>
    <name evidence="4" type="ORF">LSAT_V11C800451240</name>
</gene>
<comment type="caution">
    <text evidence="4">The sequence shown here is derived from an EMBL/GenBank/DDBJ whole genome shotgun (WGS) entry which is preliminary data.</text>
</comment>
<keyword evidence="1" id="KW-0645">Protease</keyword>
<evidence type="ECO:0000256" key="2">
    <source>
        <dbReference type="ARBA" id="ARBA00022729"/>
    </source>
</evidence>
<evidence type="ECO:0000313" key="4">
    <source>
        <dbReference type="EMBL" id="KAJ0190096.1"/>
    </source>
</evidence>
<protein>
    <submittedName>
        <fullName evidence="4">Uncharacterized protein</fullName>
    </submittedName>
</protein>
<proteinExistence type="predicted"/>
<keyword evidence="2" id="KW-0732">Signal</keyword>
<dbReference type="AlphaFoldDB" id="A0A9R1UMG5"/>
<dbReference type="PANTHER" id="PTHR11010">
    <property type="entry name" value="PROTEASE S28 PRO-X CARBOXYPEPTIDASE-RELATED"/>
    <property type="match status" value="1"/>
</dbReference>
<dbReference type="InterPro" id="IPR029058">
    <property type="entry name" value="AB_hydrolase_fold"/>
</dbReference>
<evidence type="ECO:0000256" key="1">
    <source>
        <dbReference type="ARBA" id="ARBA00022670"/>
    </source>
</evidence>
<dbReference type="Gene3D" id="3.40.50.1820">
    <property type="entry name" value="alpha/beta hydrolase"/>
    <property type="match status" value="1"/>
</dbReference>
<dbReference type="GO" id="GO:0006508">
    <property type="term" value="P:proteolysis"/>
    <property type="evidence" value="ECO:0007669"/>
    <property type="project" value="UniProtKB-KW"/>
</dbReference>
<sequence length="125" mass="13607">MIFPSSNNVISSTPITGWAQALIIWAQTSFIAAMKATLNGSLPTPASFGNSPLHRYYGESMPYGSQKEAYKNAFTLSYLTAGQALVDYALLITDLKRNLSAKVSPVRSFPTILTKIKQSHQTSTC</sequence>
<dbReference type="Proteomes" id="UP000235145">
    <property type="component" value="Unassembled WGS sequence"/>
</dbReference>
<organism evidence="4 5">
    <name type="scientific">Lactuca sativa</name>
    <name type="common">Garden lettuce</name>
    <dbReference type="NCBI Taxonomy" id="4236"/>
    <lineage>
        <taxon>Eukaryota</taxon>
        <taxon>Viridiplantae</taxon>
        <taxon>Streptophyta</taxon>
        <taxon>Embryophyta</taxon>
        <taxon>Tracheophyta</taxon>
        <taxon>Spermatophyta</taxon>
        <taxon>Magnoliopsida</taxon>
        <taxon>eudicotyledons</taxon>
        <taxon>Gunneridae</taxon>
        <taxon>Pentapetalae</taxon>
        <taxon>asterids</taxon>
        <taxon>campanulids</taxon>
        <taxon>Asterales</taxon>
        <taxon>Asteraceae</taxon>
        <taxon>Cichorioideae</taxon>
        <taxon>Cichorieae</taxon>
        <taxon>Lactucinae</taxon>
        <taxon>Lactuca</taxon>
    </lineage>
</organism>
<keyword evidence="5" id="KW-1185">Reference proteome</keyword>
<name>A0A9R1UMG5_LACSA</name>
<accession>A0A9R1UMG5</accession>
<evidence type="ECO:0000256" key="3">
    <source>
        <dbReference type="ARBA" id="ARBA00022801"/>
    </source>
</evidence>
<evidence type="ECO:0000313" key="5">
    <source>
        <dbReference type="Proteomes" id="UP000235145"/>
    </source>
</evidence>